<accession>A0A8X6QPT8</accession>
<evidence type="ECO:0000313" key="1">
    <source>
        <dbReference type="EMBL" id="GFU30370.1"/>
    </source>
</evidence>
<protein>
    <submittedName>
        <fullName evidence="1">Uncharacterized protein</fullName>
    </submittedName>
</protein>
<sequence>MDDSEKIVFHVFSNWIYVPTLRHQAKSTLNQSKGKKRSVRHRKRHLSRILVKKRKRNTIENNVIAFVFVANPHFTALMSKNHPLESTKSLRMSDHIIQAP</sequence>
<dbReference type="Proteomes" id="UP000887013">
    <property type="component" value="Unassembled WGS sequence"/>
</dbReference>
<comment type="caution">
    <text evidence="1">The sequence shown here is derived from an EMBL/GenBank/DDBJ whole genome shotgun (WGS) entry which is preliminary data.</text>
</comment>
<keyword evidence="2" id="KW-1185">Reference proteome</keyword>
<proteinExistence type="predicted"/>
<evidence type="ECO:0000313" key="2">
    <source>
        <dbReference type="Proteomes" id="UP000887013"/>
    </source>
</evidence>
<gene>
    <name evidence="1" type="ORF">NPIL_512601</name>
</gene>
<name>A0A8X6QPT8_NEPPI</name>
<dbReference type="AlphaFoldDB" id="A0A8X6QPT8"/>
<dbReference type="EMBL" id="BMAW01033480">
    <property type="protein sequence ID" value="GFU30370.1"/>
    <property type="molecule type" value="Genomic_DNA"/>
</dbReference>
<reference evidence="1" key="1">
    <citation type="submission" date="2020-08" db="EMBL/GenBank/DDBJ databases">
        <title>Multicomponent nature underlies the extraordinary mechanical properties of spider dragline silk.</title>
        <authorList>
            <person name="Kono N."/>
            <person name="Nakamura H."/>
            <person name="Mori M."/>
            <person name="Yoshida Y."/>
            <person name="Ohtoshi R."/>
            <person name="Malay A.D."/>
            <person name="Moran D.A.P."/>
            <person name="Tomita M."/>
            <person name="Numata K."/>
            <person name="Arakawa K."/>
        </authorList>
    </citation>
    <scope>NUCLEOTIDE SEQUENCE</scope>
</reference>
<organism evidence="1 2">
    <name type="scientific">Nephila pilipes</name>
    <name type="common">Giant wood spider</name>
    <name type="synonym">Nephila maculata</name>
    <dbReference type="NCBI Taxonomy" id="299642"/>
    <lineage>
        <taxon>Eukaryota</taxon>
        <taxon>Metazoa</taxon>
        <taxon>Ecdysozoa</taxon>
        <taxon>Arthropoda</taxon>
        <taxon>Chelicerata</taxon>
        <taxon>Arachnida</taxon>
        <taxon>Araneae</taxon>
        <taxon>Araneomorphae</taxon>
        <taxon>Entelegynae</taxon>
        <taxon>Araneoidea</taxon>
        <taxon>Nephilidae</taxon>
        <taxon>Nephila</taxon>
    </lineage>
</organism>